<dbReference type="InterPro" id="IPR011990">
    <property type="entry name" value="TPR-like_helical_dom_sf"/>
</dbReference>
<feature type="domain" description="Cell division control protein 73 C-terminal" evidence="6">
    <location>
        <begin position="609"/>
        <end position="761"/>
    </location>
</feature>
<feature type="compositionally biased region" description="Low complexity" evidence="5">
    <location>
        <begin position="268"/>
        <end position="283"/>
    </location>
</feature>
<reference evidence="7 8" key="1">
    <citation type="submission" date="2024-02" db="EMBL/GenBank/DDBJ databases">
        <authorList>
            <person name="Chen Y."/>
            <person name="Shah S."/>
            <person name="Dougan E. K."/>
            <person name="Thang M."/>
            <person name="Chan C."/>
        </authorList>
    </citation>
    <scope>NUCLEOTIDE SEQUENCE [LARGE SCALE GENOMIC DNA]</scope>
</reference>
<protein>
    <recommendedName>
        <fullName evidence="6">Cell division control protein 73 C-terminal domain-containing protein</fullName>
    </recommendedName>
</protein>
<dbReference type="InterPro" id="IPR031336">
    <property type="entry name" value="CDC73_C"/>
</dbReference>
<feature type="compositionally biased region" description="Pro residues" evidence="5">
    <location>
        <begin position="284"/>
        <end position="294"/>
    </location>
</feature>
<evidence type="ECO:0000313" key="8">
    <source>
        <dbReference type="Proteomes" id="UP001642484"/>
    </source>
</evidence>
<dbReference type="PANTHER" id="PTHR12466">
    <property type="entry name" value="CDC73 DOMAIN PROTEIN"/>
    <property type="match status" value="1"/>
</dbReference>
<comment type="similarity">
    <text evidence="2">Belongs to the CDC73 family.</text>
</comment>
<evidence type="ECO:0000256" key="5">
    <source>
        <dbReference type="SAM" id="MobiDB-lite"/>
    </source>
</evidence>
<keyword evidence="8" id="KW-1185">Reference proteome</keyword>
<dbReference type="EMBL" id="CAXAMN010006557">
    <property type="protein sequence ID" value="CAK9018015.1"/>
    <property type="molecule type" value="Genomic_DNA"/>
</dbReference>
<gene>
    <name evidence="7" type="ORF">CCMP2556_LOCUS13091</name>
</gene>
<keyword evidence="3" id="KW-0804">Transcription</keyword>
<dbReference type="PANTHER" id="PTHR12466:SF8">
    <property type="entry name" value="PARAFIBROMIN"/>
    <property type="match status" value="1"/>
</dbReference>
<dbReference type="InterPro" id="IPR038103">
    <property type="entry name" value="CDC73_C_sf"/>
</dbReference>
<feature type="region of interest" description="Disordered" evidence="5">
    <location>
        <begin position="209"/>
        <end position="312"/>
    </location>
</feature>
<feature type="region of interest" description="Disordered" evidence="5">
    <location>
        <begin position="145"/>
        <end position="177"/>
    </location>
</feature>
<dbReference type="Gene3D" id="3.40.50.11990">
    <property type="entry name" value="RNA polymerase II accessory factor, Cdc73 C-terminal domain"/>
    <property type="match status" value="1"/>
</dbReference>
<name>A0ABP0JU61_9DINO</name>
<accession>A0ABP0JU61</accession>
<evidence type="ECO:0000259" key="6">
    <source>
        <dbReference type="Pfam" id="PF05179"/>
    </source>
</evidence>
<evidence type="ECO:0000256" key="3">
    <source>
        <dbReference type="ARBA" id="ARBA00023163"/>
    </source>
</evidence>
<dbReference type="Proteomes" id="UP001642484">
    <property type="component" value="Unassembled WGS sequence"/>
</dbReference>
<feature type="compositionally biased region" description="Basic and acidic residues" evidence="5">
    <location>
        <begin position="300"/>
        <end position="310"/>
    </location>
</feature>
<dbReference type="InterPro" id="IPR007852">
    <property type="entry name" value="Cdc73/Parafibromin"/>
</dbReference>
<dbReference type="Gene3D" id="1.25.40.10">
    <property type="entry name" value="Tetratricopeptide repeat domain"/>
    <property type="match status" value="1"/>
</dbReference>
<evidence type="ECO:0000313" key="7">
    <source>
        <dbReference type="EMBL" id="CAK9018015.1"/>
    </source>
</evidence>
<dbReference type="Pfam" id="PF05179">
    <property type="entry name" value="CDC73_C"/>
    <property type="match status" value="1"/>
</dbReference>
<evidence type="ECO:0000256" key="1">
    <source>
        <dbReference type="ARBA" id="ARBA00004123"/>
    </source>
</evidence>
<keyword evidence="4" id="KW-0539">Nucleus</keyword>
<comment type="caution">
    <text evidence="7">The sequence shown here is derived from an EMBL/GenBank/DDBJ whole genome shotgun (WGS) entry which is preliminary data.</text>
</comment>
<organism evidence="7 8">
    <name type="scientific">Durusdinium trenchii</name>
    <dbReference type="NCBI Taxonomy" id="1381693"/>
    <lineage>
        <taxon>Eukaryota</taxon>
        <taxon>Sar</taxon>
        <taxon>Alveolata</taxon>
        <taxon>Dinophyceae</taxon>
        <taxon>Suessiales</taxon>
        <taxon>Symbiodiniaceae</taxon>
        <taxon>Durusdinium</taxon>
    </lineage>
</organism>
<proteinExistence type="inferred from homology"/>
<evidence type="ECO:0000256" key="4">
    <source>
        <dbReference type="ARBA" id="ARBA00023242"/>
    </source>
</evidence>
<evidence type="ECO:0000256" key="2">
    <source>
        <dbReference type="ARBA" id="ARBA00010427"/>
    </source>
</evidence>
<sequence>MCRRCNHRTPRALQDQSPFVTSAESRQAAQWSQLMQLLNTFSDHRPDLVVLNAALHGLAGRWRTLLELWRGARSRWSLRPDVVSYCAAVAAVRGEDAQVRRLCSEMQHDRITPDLAMDVAIAESLAAPPQLLGALSEVTAKAQGVLQTQAQRRSRGDPTKKGSRLGQMSGSFFRAPTDPEYAEHGAWMRPGSFQPMGWRSQGPVLVSGLLGPSDIGSTGEGEATSTPDTAAGRDRVRPLPGLGQLGCMGSGGERDTPHPQARPNFPHAQQPSGPAPQSASGPQLPQPAASPPGRPALGVEHQRRSLRDLSGRPNGPGWSICFAFLLGHDPLEQVPENTSMPFLGGRMERDGGTGRKRLASLTMAVAMAMDRGTMHETKDEEARRLDPLVLLRQCAMQGQRVICEYDFLEFGAYRIHKNTRCAFRPSRAQPFIDIGSVQYMYHQVSSENSYTQSQARKKGFQYIGLLERQELLDYIEHGIRSGERIVPEVLEGSKRPKTERSGETPMAPHKRKFEEISVEFEGKRRRKDSFEISYSEYCLQARPLHDLTSTVRTVGKTLPMAVATLKIAQQELRQWSKVEEFSKQQQRRPKKRPFAQELLKMTDQKAGTYPIILVPNNKNAPVNMLNVKDLLQDGKFQRPDRNTNFDAQRQASVLVTRTLHGEKWTFEIRDSVAHFGELDWHRVVAVISDGHEWQFHGWPFPSVVDLLATIKGFYFRERDRFIEMPSHVDKWPVTVLDLVPLNLQHRYAQVRDIFWNEVERFIASARAKHFNFKDAGLGVSARTVQLRAPVL</sequence>
<comment type="subcellular location">
    <subcellularLocation>
        <location evidence="1">Nucleus</location>
    </subcellularLocation>
</comment>